<sequence>MIKKHKEKIASQKLKNTLMLIAVCVVVFIFGIIICIIKNISKKEKEIVEKEKIILTKNKKILEQDLKRQEEKITNLHLNLNLKIETEKTFLENIRKMKKSKNIDAEQMITDLFLKINNLIQIDKKNYDLINESSLENRQFIQKLSERFPSLTNNELKFCVYYKLELSSKEISLLENITEGSARVYKTKIKTKMDIGKESDLNTYLKNI</sequence>
<dbReference type="Proteomes" id="UP000036261">
    <property type="component" value="Unassembled WGS sequence"/>
</dbReference>
<feature type="coiled-coil region" evidence="1">
    <location>
        <begin position="45"/>
        <end position="79"/>
    </location>
</feature>
<dbReference type="PATRIC" id="fig|558151.6.peg.1583"/>
<organism evidence="3 4">
    <name type="scientific">Chryseobacterium angstadtii</name>
    <dbReference type="NCBI Taxonomy" id="558151"/>
    <lineage>
        <taxon>Bacteria</taxon>
        <taxon>Pseudomonadati</taxon>
        <taxon>Bacteroidota</taxon>
        <taxon>Flavobacteriia</taxon>
        <taxon>Flavobacteriales</taxon>
        <taxon>Weeksellaceae</taxon>
        <taxon>Chryseobacterium group</taxon>
        <taxon>Chryseobacterium</taxon>
    </lineage>
</organism>
<dbReference type="EMBL" id="LFND01000002">
    <property type="protein sequence ID" value="KMQ65711.1"/>
    <property type="molecule type" value="Genomic_DNA"/>
</dbReference>
<keyword evidence="1" id="KW-0175">Coiled coil</keyword>
<evidence type="ECO:0000313" key="3">
    <source>
        <dbReference type="EMBL" id="KMQ65711.1"/>
    </source>
</evidence>
<dbReference type="STRING" id="558151.ACM46_07540"/>
<dbReference type="AlphaFoldDB" id="A0A0J7IIA1"/>
<dbReference type="GO" id="GO:0006355">
    <property type="term" value="P:regulation of DNA-templated transcription"/>
    <property type="evidence" value="ECO:0007669"/>
    <property type="project" value="InterPro"/>
</dbReference>
<comment type="caution">
    <text evidence="3">The sequence shown here is derived from an EMBL/GenBank/DDBJ whole genome shotgun (WGS) entry which is preliminary data.</text>
</comment>
<evidence type="ECO:0008006" key="5">
    <source>
        <dbReference type="Google" id="ProtNLM"/>
    </source>
</evidence>
<dbReference type="GO" id="GO:0003677">
    <property type="term" value="F:DNA binding"/>
    <property type="evidence" value="ECO:0007669"/>
    <property type="project" value="InterPro"/>
</dbReference>
<dbReference type="OrthoDB" id="1523128at2"/>
<keyword evidence="2" id="KW-0472">Membrane</keyword>
<evidence type="ECO:0000256" key="1">
    <source>
        <dbReference type="SAM" id="Coils"/>
    </source>
</evidence>
<feature type="transmembrane region" description="Helical" evidence="2">
    <location>
        <begin position="18"/>
        <end position="37"/>
    </location>
</feature>
<keyword evidence="2" id="KW-1133">Transmembrane helix</keyword>
<evidence type="ECO:0000256" key="2">
    <source>
        <dbReference type="SAM" id="Phobius"/>
    </source>
</evidence>
<gene>
    <name evidence="3" type="ORF">ACM46_07540</name>
</gene>
<protein>
    <recommendedName>
        <fullName evidence="5">HTH luxR-type domain-containing protein</fullName>
    </recommendedName>
</protein>
<keyword evidence="2" id="KW-0812">Transmembrane</keyword>
<reference evidence="3 4" key="1">
    <citation type="journal article" date="2013" name="Int. J. Syst. Evol. Microbiol.">
        <title>Chryseobacterium angstadtii sp. nov., isolated from a newt tank.</title>
        <authorList>
            <person name="Kirk K.E."/>
            <person name="Hoffman J.A."/>
            <person name="Smith K.A."/>
            <person name="Strahan B.L."/>
            <person name="Failor K.C."/>
            <person name="Krebs J.E."/>
            <person name="Gale A.N."/>
            <person name="Do T.D."/>
            <person name="Sontag T.C."/>
            <person name="Batties A.M."/>
            <person name="Mistiszyn K."/>
            <person name="Newman J.D."/>
        </authorList>
    </citation>
    <scope>NUCLEOTIDE SEQUENCE [LARGE SCALE GENOMIC DNA]</scope>
    <source>
        <strain evidence="3 4">KM</strain>
    </source>
</reference>
<evidence type="ECO:0000313" key="4">
    <source>
        <dbReference type="Proteomes" id="UP000036261"/>
    </source>
</evidence>
<accession>A0A0J7IIA1</accession>
<name>A0A0J7IIA1_9FLAO</name>
<keyword evidence="4" id="KW-1185">Reference proteome</keyword>
<proteinExistence type="predicted"/>
<dbReference type="SUPFAM" id="SSF46894">
    <property type="entry name" value="C-terminal effector domain of the bipartite response regulators"/>
    <property type="match status" value="1"/>
</dbReference>
<dbReference type="InterPro" id="IPR016032">
    <property type="entry name" value="Sig_transdc_resp-reg_C-effctor"/>
</dbReference>